<proteinExistence type="predicted"/>
<sequence>MSWNTAESSTSTSEGHACGGPWPQRNPREDGIERVYGRQEFQEHFEWCYRAQLLWQAYKQDGSNIPIHTTDYAVIQEAITTVETSQTDG</sequence>
<dbReference type="AlphaFoldDB" id="A0A9Q9UFM2"/>
<comment type="caution">
    <text evidence="2">The sequence shown here is derived from an EMBL/GenBank/DDBJ whole genome shotgun (WGS) entry which is preliminary data.</text>
</comment>
<gene>
    <name evidence="2" type="ORF">C2S_11318</name>
</gene>
<reference evidence="2" key="1">
    <citation type="submission" date="2019-05" db="EMBL/GenBank/DDBJ databases">
        <authorList>
            <person name="Piombo E."/>
        </authorList>
    </citation>
    <scope>NUCLEOTIDE SEQUENCE</scope>
    <source>
        <strain evidence="2">C2S</strain>
    </source>
</reference>
<evidence type="ECO:0000313" key="2">
    <source>
        <dbReference type="EMBL" id="VTT79534.1"/>
    </source>
</evidence>
<dbReference type="EMBL" id="CABFJX010000397">
    <property type="protein sequence ID" value="VTT79534.1"/>
    <property type="molecule type" value="Genomic_DNA"/>
</dbReference>
<evidence type="ECO:0000313" key="3">
    <source>
        <dbReference type="Proteomes" id="UP000760494"/>
    </source>
</evidence>
<name>A0A9Q9UFM2_FUSFU</name>
<accession>A0A9Q9UFM2</accession>
<feature type="compositionally biased region" description="Polar residues" evidence="1">
    <location>
        <begin position="1"/>
        <end position="14"/>
    </location>
</feature>
<organism evidence="2 3">
    <name type="scientific">Fusarium fujikuroi</name>
    <name type="common">Bakanae and foot rot disease fungus</name>
    <name type="synonym">Gibberella fujikuroi</name>
    <dbReference type="NCBI Taxonomy" id="5127"/>
    <lineage>
        <taxon>Eukaryota</taxon>
        <taxon>Fungi</taxon>
        <taxon>Dikarya</taxon>
        <taxon>Ascomycota</taxon>
        <taxon>Pezizomycotina</taxon>
        <taxon>Sordariomycetes</taxon>
        <taxon>Hypocreomycetidae</taxon>
        <taxon>Hypocreales</taxon>
        <taxon>Nectriaceae</taxon>
        <taxon>Fusarium</taxon>
        <taxon>Fusarium fujikuroi species complex</taxon>
    </lineage>
</organism>
<dbReference type="Proteomes" id="UP000760494">
    <property type="component" value="Unassembled WGS sequence"/>
</dbReference>
<evidence type="ECO:0000256" key="1">
    <source>
        <dbReference type="SAM" id="MobiDB-lite"/>
    </source>
</evidence>
<feature type="region of interest" description="Disordered" evidence="1">
    <location>
        <begin position="1"/>
        <end position="29"/>
    </location>
</feature>
<protein>
    <submittedName>
        <fullName evidence="2">Uncharacterized protein</fullName>
    </submittedName>
</protein>